<keyword evidence="2" id="KW-1185">Reference proteome</keyword>
<dbReference type="KEGG" id="rlt:Rleg2_5534"/>
<dbReference type="Proteomes" id="UP000008330">
    <property type="component" value="Plasmid pRLG201"/>
</dbReference>
<dbReference type="InterPro" id="IPR023157">
    <property type="entry name" value="AGR-C-984p-like_sf"/>
</dbReference>
<dbReference type="EMBL" id="CP001192">
    <property type="protein sequence ID" value="ACI58711.1"/>
    <property type="molecule type" value="Genomic_DNA"/>
</dbReference>
<organism evidence="1 2">
    <name type="scientific">Rhizobium leguminosarum bv. trifolii (strain WSM2304)</name>
    <dbReference type="NCBI Taxonomy" id="395492"/>
    <lineage>
        <taxon>Bacteria</taxon>
        <taxon>Pseudomonadati</taxon>
        <taxon>Pseudomonadota</taxon>
        <taxon>Alphaproteobacteria</taxon>
        <taxon>Hyphomicrobiales</taxon>
        <taxon>Rhizobiaceae</taxon>
        <taxon>Rhizobium/Agrobacterium group</taxon>
        <taxon>Rhizobium</taxon>
    </lineage>
</organism>
<dbReference type="SUPFAM" id="SSF158837">
    <property type="entry name" value="AGR C 984p-like"/>
    <property type="match status" value="5"/>
</dbReference>
<sequence length="738" mass="80647">MRCRAHEKGQTLVSTYVSYLAVARNLNASLSSVASQGTVSRDSAYYKENIGKVTTVDEFMGDYKLYSYAMKAYGLDDMTYAKAFMKKVLESDLSDSSSFANSLSDGRYAEFAAAFKFGGETKTAQSDVQRETLLDAYESSFDTEAEDIADETDYFEENISSITSVDDFLSSSRLKNYALTAFGLSTDYTSSSFLKQVLTSDLDDSDSFVNQLGDDVYVSLAKAFNFNEDGSTDGDVMSEDQISLVTSGYAVASSTVASSDTGEAYDTYFAAEIGNITSVDQLMNDDKLVGYLRIAYGLTDDESDTFISAALKSADIADAIGLSDLHDAFNFDEDGALADGDTAQTSEQTATTTAAFDENYQVLIANTDSEDAVDNYTTRIASVTSIDDFLVSNADDDVDGNDDLPEMWEMALRAFDIDPDSVSRSQVRKILESDPTDSKSYVNSLDDDRFVAFRKAFNFDSDGDVTVPLQAMSESVVDDYAAYYKQNKIRYLDGDDLTEATDAADDEISYFREQMATITTASEFLADDRLVSLALEAKGLDPDDVTSDQLKKMFSSDLDDEDSYVNKLDDSRFAELVGSFNFDQDGNISADPTGTVQQRGDVLETIDSYVRLTLEDDQGDSNTGVRLALYFQRKAPEISSAYGILGDSALFQFFTTTFNLSSYVSNMDVDKQAEMVNNFIDIKDLADPDKVDDLIKRFTAMYDVANGTGTTSSALSILTGSASISADTLLAMAQLKTG</sequence>
<dbReference type="AlphaFoldDB" id="A0ABF7QX36"/>
<evidence type="ECO:0008006" key="3">
    <source>
        <dbReference type="Google" id="ProtNLM"/>
    </source>
</evidence>
<protein>
    <recommendedName>
        <fullName evidence="3">Glycine--tRNA ligase</fullName>
    </recommendedName>
</protein>
<dbReference type="Gene3D" id="1.10.3700.10">
    <property type="entry name" value="AGR C 984p-like"/>
    <property type="match status" value="4"/>
</dbReference>
<name>A0ABF7QX36_RHILW</name>
<dbReference type="Pfam" id="PF06748">
    <property type="entry name" value="DUF1217"/>
    <property type="match status" value="3"/>
</dbReference>
<gene>
    <name evidence="1" type="ordered locus">Rleg2_5534</name>
</gene>
<proteinExistence type="predicted"/>
<keyword evidence="1" id="KW-0614">Plasmid</keyword>
<evidence type="ECO:0000313" key="2">
    <source>
        <dbReference type="Proteomes" id="UP000008330"/>
    </source>
</evidence>
<dbReference type="InterPro" id="IPR010626">
    <property type="entry name" value="DUF1217"/>
</dbReference>
<geneLocation type="plasmid" evidence="1 2">
    <name>pRLG201</name>
</geneLocation>
<accession>A0ABF7QX36</accession>
<reference evidence="1 2" key="1">
    <citation type="journal article" date="2010" name="Stand. Genomic Sci.">
        <title>Complete genome sequence of Rhizobium leguminosarum bv trifolii strain WSM2304, an effective microsymbiont of the South American clover Trifolium polymorphum.</title>
        <authorList>
            <person name="Reeve W."/>
            <person name="O'Hara G."/>
            <person name="Chain P."/>
            <person name="Ardley J."/>
            <person name="Brau L."/>
            <person name="Nandesena K."/>
            <person name="Tiwari R."/>
            <person name="Malfatti S."/>
            <person name="Kiss H."/>
            <person name="Lapidus A."/>
            <person name="Copeland A."/>
            <person name="Nolan M."/>
            <person name="Land M."/>
            <person name="Ivanova N."/>
            <person name="Mavromatis K."/>
            <person name="Markowitz V."/>
            <person name="Kyrpides N."/>
            <person name="Melino V."/>
            <person name="Denton M."/>
            <person name="Yates R."/>
            <person name="Howieson J."/>
        </authorList>
    </citation>
    <scope>NUCLEOTIDE SEQUENCE [LARGE SCALE GENOMIC DNA]</scope>
    <source>
        <strain evidence="1 2">WSM2304</strain>
    </source>
</reference>
<evidence type="ECO:0000313" key="1">
    <source>
        <dbReference type="EMBL" id="ACI58711.1"/>
    </source>
</evidence>